<gene>
    <name evidence="2" type="ORF">Ptr86124_010199</name>
</gene>
<sequence>MDPLSITVSCVTLVTAVSKVTYSLTGFIREWRDASLDLKVISQELFSMQIVIGNLRNTFVTKESTLPSNLREQILGILKSCIQVVSGIEASLTKHAKSRLGKGGYWTLGGGKEDMAKHRSSLEAHKSALEITLELVSITISRDIKKDTTQILKEMAKLRRQLPIDQSLYRHSIPHRAPKRETGNINSFSETYQHDDEAYVSGSSSDMEKPETDIRTVSIVSRPSISQVYRKTGYTHTNTSTPYIQFTPYYHPQTNTSTHFPPTTLYLPANINTIYLGRYSKSRSQEQNFVGFASRVVSRVHCDIWFKEGKWYIRDNKSLAGTWLNSGRLSEVGRMSKPYRLRDGDVLQLGMDYHGGYDAGGFSGEGYQDLKESWRHVRMVVHLGQR</sequence>
<dbReference type="InterPro" id="IPR031348">
    <property type="entry name" value="PigL_N"/>
</dbReference>
<dbReference type="EMBL" id="NRDI02000015">
    <property type="protein sequence ID" value="KAI1511078.1"/>
    <property type="molecule type" value="Genomic_DNA"/>
</dbReference>
<dbReference type="SUPFAM" id="SSF49879">
    <property type="entry name" value="SMAD/FHA domain"/>
    <property type="match status" value="1"/>
</dbReference>
<protein>
    <submittedName>
        <fullName evidence="2">FHA domain-containing protein</fullName>
    </submittedName>
</protein>
<dbReference type="InterPro" id="IPR051176">
    <property type="entry name" value="Cent_Immune-Sig_Mod"/>
</dbReference>
<comment type="caution">
    <text evidence="2">The sequence shown here is derived from an EMBL/GenBank/DDBJ whole genome shotgun (WGS) entry which is preliminary data.</text>
</comment>
<dbReference type="PANTHER" id="PTHR15715">
    <property type="entry name" value="CENTROSOMAL PROTEIN OF 170 KDA"/>
    <property type="match status" value="1"/>
</dbReference>
<dbReference type="PANTHER" id="PTHR15715:SF37">
    <property type="entry name" value="LD47843P"/>
    <property type="match status" value="1"/>
</dbReference>
<dbReference type="AlphaFoldDB" id="A0A922SY32"/>
<dbReference type="InterPro" id="IPR000253">
    <property type="entry name" value="FHA_dom"/>
</dbReference>
<proteinExistence type="predicted"/>
<dbReference type="OrthoDB" id="524326at2759"/>
<evidence type="ECO:0000259" key="1">
    <source>
        <dbReference type="PROSITE" id="PS50006"/>
    </source>
</evidence>
<keyword evidence="3" id="KW-1185">Reference proteome</keyword>
<reference evidence="3" key="1">
    <citation type="journal article" date="2022" name="Microb. Genom.">
        <title>A global pangenome for the wheat fungal pathogen Pyrenophora tritici-repentis and prediction of effector protein structural homology.</title>
        <authorList>
            <person name="Moolhuijzen P.M."/>
            <person name="See P.T."/>
            <person name="Shi G."/>
            <person name="Powell H.R."/>
            <person name="Cockram J."/>
            <person name="Jorgensen L.N."/>
            <person name="Benslimane H."/>
            <person name="Strelkov S.E."/>
            <person name="Turner J."/>
            <person name="Liu Z."/>
            <person name="Moffat C.S."/>
        </authorList>
    </citation>
    <scope>NUCLEOTIDE SEQUENCE [LARGE SCALE GENOMIC DNA]</scope>
</reference>
<organism evidence="2 3">
    <name type="scientific">Pyrenophora tritici-repentis</name>
    <dbReference type="NCBI Taxonomy" id="45151"/>
    <lineage>
        <taxon>Eukaryota</taxon>
        <taxon>Fungi</taxon>
        <taxon>Dikarya</taxon>
        <taxon>Ascomycota</taxon>
        <taxon>Pezizomycotina</taxon>
        <taxon>Dothideomycetes</taxon>
        <taxon>Pleosporomycetidae</taxon>
        <taxon>Pleosporales</taxon>
        <taxon>Pleosporineae</taxon>
        <taxon>Pleosporaceae</taxon>
        <taxon>Pyrenophora</taxon>
    </lineage>
</organism>
<dbReference type="Pfam" id="PF17111">
    <property type="entry name" value="PigL_N"/>
    <property type="match status" value="1"/>
</dbReference>
<accession>A0A922SY32</accession>
<dbReference type="Pfam" id="PF00498">
    <property type="entry name" value="FHA"/>
    <property type="match status" value="1"/>
</dbReference>
<name>A0A922SY32_9PLEO</name>
<dbReference type="InterPro" id="IPR008984">
    <property type="entry name" value="SMAD_FHA_dom_sf"/>
</dbReference>
<evidence type="ECO:0000313" key="2">
    <source>
        <dbReference type="EMBL" id="KAI1511078.1"/>
    </source>
</evidence>
<dbReference type="Proteomes" id="UP000249757">
    <property type="component" value="Unassembled WGS sequence"/>
</dbReference>
<dbReference type="PROSITE" id="PS50006">
    <property type="entry name" value="FHA_DOMAIN"/>
    <property type="match status" value="1"/>
</dbReference>
<dbReference type="Gene3D" id="2.60.200.20">
    <property type="match status" value="1"/>
</dbReference>
<evidence type="ECO:0000313" key="3">
    <source>
        <dbReference type="Proteomes" id="UP000249757"/>
    </source>
</evidence>
<feature type="domain" description="FHA" evidence="1">
    <location>
        <begin position="274"/>
        <end position="329"/>
    </location>
</feature>
<dbReference type="SMART" id="SM00240">
    <property type="entry name" value="FHA"/>
    <property type="match status" value="1"/>
</dbReference>